<reference evidence="2 3" key="1">
    <citation type="submission" date="2016-06" db="EMBL/GenBank/DDBJ databases">
        <title>Evolution of pathogenesis and genome organization in the Tremellales.</title>
        <authorList>
            <person name="Cuomo C."/>
            <person name="Litvintseva A."/>
            <person name="Heitman J."/>
            <person name="Chen Y."/>
            <person name="Sun S."/>
            <person name="Springer D."/>
            <person name="Dromer F."/>
            <person name="Young S."/>
            <person name="Zeng Q."/>
            <person name="Chapman S."/>
            <person name="Gujja S."/>
            <person name="Saif S."/>
            <person name="Birren B."/>
        </authorList>
    </citation>
    <scope>NUCLEOTIDE SEQUENCE [LARGE SCALE GENOMIC DNA]</scope>
    <source>
        <strain evidence="2 3">ATCC 28783</strain>
    </source>
</reference>
<evidence type="ECO:0000313" key="3">
    <source>
        <dbReference type="Proteomes" id="UP000289152"/>
    </source>
</evidence>
<name>A0A4Q1BMD3_TREME</name>
<dbReference type="InParanoid" id="A0A4Q1BMD3"/>
<comment type="caution">
    <text evidence="2">The sequence shown here is derived from an EMBL/GenBank/DDBJ whole genome shotgun (WGS) entry which is preliminary data.</text>
</comment>
<sequence length="459" mass="52052">MFIYPCDGLLEDQNQPCPSSSIPITGNCSSCGKHLCQLHSTVEHHPCVLLDEHRKRNAEIALHHKEISTLLDQIDSSQLESNITALKPGIPCRAMIPLPSQVLRGGMNVHISIQFEDGVRWFARIRQQSHSSPPIEVQEMIMRSEMITMQFLKQGGVRVPEVFPGNQMSHGRQPSDVGERRQQTEPKLIYFFIQDIQGEPCDSPIQEGSLNLYQVNKIIEDYAKQMILISQLHLNSIGSLHLDQFGKIQIGPLIDIDICPFKSSRDRFISQIDLILEDIEKGLRFVDDPQTAYLVHLQVKQWIMEDLTLGVEEEEFYIKHADDKGDHIMVDDEGNITGIIDWEWAYSTTKSEAFSAPLGLVNISDYFNGSNSLSPQEERLAETYEKLGRPDLSAWVRASKKYQRLLHTIGQSPDIVMLLALGECFGQGLEEKVEKNKQVSLVEWVIEAKKRLPLSELGE</sequence>
<dbReference type="PANTHER" id="PTHR21310:SF15">
    <property type="entry name" value="AMINOGLYCOSIDE PHOSPHOTRANSFERASE DOMAIN-CONTAINING PROTEIN"/>
    <property type="match status" value="1"/>
</dbReference>
<dbReference type="Proteomes" id="UP000289152">
    <property type="component" value="Unassembled WGS sequence"/>
</dbReference>
<dbReference type="InterPro" id="IPR051678">
    <property type="entry name" value="AGP_Transferase"/>
</dbReference>
<dbReference type="InterPro" id="IPR002575">
    <property type="entry name" value="Aminoglycoside_PTrfase"/>
</dbReference>
<dbReference type="STRING" id="5217.A0A4Q1BMD3"/>
<dbReference type="SUPFAM" id="SSF56112">
    <property type="entry name" value="Protein kinase-like (PK-like)"/>
    <property type="match status" value="1"/>
</dbReference>
<evidence type="ECO:0000259" key="1">
    <source>
        <dbReference type="Pfam" id="PF01636"/>
    </source>
</evidence>
<proteinExistence type="predicted"/>
<dbReference type="OrthoDB" id="2564497at2759"/>
<dbReference type="InterPro" id="IPR011009">
    <property type="entry name" value="Kinase-like_dom_sf"/>
</dbReference>
<dbReference type="EMBL" id="SDIL01000038">
    <property type="protein sequence ID" value="RXK38985.1"/>
    <property type="molecule type" value="Genomic_DNA"/>
</dbReference>
<gene>
    <name evidence="2" type="ORF">M231_03715</name>
</gene>
<dbReference type="PANTHER" id="PTHR21310">
    <property type="entry name" value="AMINOGLYCOSIDE PHOSPHOTRANSFERASE-RELATED-RELATED"/>
    <property type="match status" value="1"/>
</dbReference>
<keyword evidence="3" id="KW-1185">Reference proteome</keyword>
<feature type="domain" description="Aminoglycoside phosphotransferase" evidence="1">
    <location>
        <begin position="142"/>
        <end position="343"/>
    </location>
</feature>
<dbReference type="AlphaFoldDB" id="A0A4Q1BMD3"/>
<protein>
    <recommendedName>
        <fullName evidence="1">Aminoglycoside phosphotransferase domain-containing protein</fullName>
    </recommendedName>
</protein>
<evidence type="ECO:0000313" key="2">
    <source>
        <dbReference type="EMBL" id="RXK38985.1"/>
    </source>
</evidence>
<dbReference type="VEuPathDB" id="FungiDB:TREMEDRAFT_64951"/>
<accession>A0A4Q1BMD3</accession>
<dbReference type="Pfam" id="PF01636">
    <property type="entry name" value="APH"/>
    <property type="match status" value="1"/>
</dbReference>
<organism evidence="2 3">
    <name type="scientific">Tremella mesenterica</name>
    <name type="common">Jelly fungus</name>
    <dbReference type="NCBI Taxonomy" id="5217"/>
    <lineage>
        <taxon>Eukaryota</taxon>
        <taxon>Fungi</taxon>
        <taxon>Dikarya</taxon>
        <taxon>Basidiomycota</taxon>
        <taxon>Agaricomycotina</taxon>
        <taxon>Tremellomycetes</taxon>
        <taxon>Tremellales</taxon>
        <taxon>Tremellaceae</taxon>
        <taxon>Tremella</taxon>
    </lineage>
</organism>